<dbReference type="Gene3D" id="3.40.30.10">
    <property type="entry name" value="Glutaredoxin"/>
    <property type="match status" value="1"/>
</dbReference>
<evidence type="ECO:0000313" key="2">
    <source>
        <dbReference type="EMBL" id="TNV74085.1"/>
    </source>
</evidence>
<keyword evidence="3" id="KW-1185">Reference proteome</keyword>
<reference evidence="2" key="1">
    <citation type="submission" date="2019-06" db="EMBL/GenBank/DDBJ databases">
        <authorList>
            <person name="Zheng W."/>
        </authorList>
    </citation>
    <scope>NUCLEOTIDE SEQUENCE</scope>
    <source>
        <strain evidence="2">QDHG01</strain>
    </source>
</reference>
<dbReference type="EMBL" id="RRYP01017508">
    <property type="protein sequence ID" value="TNV74085.1"/>
    <property type="molecule type" value="Genomic_DNA"/>
</dbReference>
<organism evidence="2 3">
    <name type="scientific">Halteria grandinella</name>
    <dbReference type="NCBI Taxonomy" id="5974"/>
    <lineage>
        <taxon>Eukaryota</taxon>
        <taxon>Sar</taxon>
        <taxon>Alveolata</taxon>
        <taxon>Ciliophora</taxon>
        <taxon>Intramacronucleata</taxon>
        <taxon>Spirotrichea</taxon>
        <taxon>Stichotrichia</taxon>
        <taxon>Sporadotrichida</taxon>
        <taxon>Halteriidae</taxon>
        <taxon>Halteria</taxon>
    </lineage>
</organism>
<sequence length="519" mass="60582">MEGQGVMNGQCFQGKRIKIARVDLYNRMNPSFKELEAWRSVPKMFVYKKGEYYPYDGYFMRGMFLAFINRVLNPVVTLKNSADVDRFLDASIEFEEHTEFYKNKFEGIGDYYGRMSRHVRVIGFFNDKSEYKNEYRQLLEAAQKLAGKRDDLRVAVVTSSSLVYDYKKKFGPKWFDEHSRNTIVLQREKDTNAYYDLEKDDQDLHYWINKMSLKKTGDELTREVSIIGQSINQPSVYLYLDRNHPYFGADSKLALDAFQRVAPFWFEQFTFFWAEEGKTASDFLDKRRNQGIYWSKLPALTIVTPGGNYFPIAMDAQISETLIGEHLLNYTKGILKSAAIDQDAEEKFKRRDMELLDKFGNTRALTRHNFKDNAVSSQLDVVVFVHTSEKNHHDWKKGSNWAYDFDTASLTLRTLKFKSVLLVTYDIFVEGMISDIDDMTVPSIYLYPSNSTNPQDKIAFKHKGDNLSAIELMKFIERNAGKKITLPENLKELISDPEKAKKKGEKYRMKVDRKKKDEL</sequence>
<feature type="compositionally biased region" description="Basic and acidic residues" evidence="1">
    <location>
        <begin position="506"/>
        <end position="519"/>
    </location>
</feature>
<comment type="caution">
    <text evidence="2">The sequence shown here is derived from an EMBL/GenBank/DDBJ whole genome shotgun (WGS) entry which is preliminary data.</text>
</comment>
<feature type="region of interest" description="Disordered" evidence="1">
    <location>
        <begin position="497"/>
        <end position="519"/>
    </location>
</feature>
<dbReference type="OrthoDB" id="10479458at2759"/>
<gene>
    <name evidence="2" type="ORF">FGO68_gene8059</name>
</gene>
<dbReference type="Proteomes" id="UP000785679">
    <property type="component" value="Unassembled WGS sequence"/>
</dbReference>
<evidence type="ECO:0000313" key="3">
    <source>
        <dbReference type="Proteomes" id="UP000785679"/>
    </source>
</evidence>
<evidence type="ECO:0008006" key="4">
    <source>
        <dbReference type="Google" id="ProtNLM"/>
    </source>
</evidence>
<accession>A0A8J8NGH8</accession>
<evidence type="ECO:0000256" key="1">
    <source>
        <dbReference type="SAM" id="MobiDB-lite"/>
    </source>
</evidence>
<protein>
    <recommendedName>
        <fullName evidence="4">Thioredoxin domain-containing protein</fullName>
    </recommendedName>
</protein>
<name>A0A8J8NGH8_HALGN</name>
<proteinExistence type="predicted"/>
<dbReference type="AlphaFoldDB" id="A0A8J8NGH8"/>